<protein>
    <submittedName>
        <fullName evidence="1">Uncharacterized protein</fullName>
    </submittedName>
</protein>
<name>A0A8D9B9W4_9HEMI</name>
<proteinExistence type="predicted"/>
<dbReference type="EMBL" id="HBUF01613305">
    <property type="protein sequence ID" value="CAG6779245.1"/>
    <property type="molecule type" value="Transcribed_RNA"/>
</dbReference>
<organism evidence="1">
    <name type="scientific">Cacopsylla melanoneura</name>
    <dbReference type="NCBI Taxonomy" id="428564"/>
    <lineage>
        <taxon>Eukaryota</taxon>
        <taxon>Metazoa</taxon>
        <taxon>Ecdysozoa</taxon>
        <taxon>Arthropoda</taxon>
        <taxon>Hexapoda</taxon>
        <taxon>Insecta</taxon>
        <taxon>Pterygota</taxon>
        <taxon>Neoptera</taxon>
        <taxon>Paraneoptera</taxon>
        <taxon>Hemiptera</taxon>
        <taxon>Sternorrhyncha</taxon>
        <taxon>Psylloidea</taxon>
        <taxon>Psyllidae</taxon>
        <taxon>Psyllinae</taxon>
        <taxon>Cacopsylla</taxon>
    </lineage>
</organism>
<reference evidence="1" key="1">
    <citation type="submission" date="2021-05" db="EMBL/GenBank/DDBJ databases">
        <authorList>
            <person name="Alioto T."/>
            <person name="Alioto T."/>
            <person name="Gomez Garrido J."/>
        </authorList>
    </citation>
    <scope>NUCLEOTIDE SEQUENCE</scope>
</reference>
<evidence type="ECO:0000313" key="1">
    <source>
        <dbReference type="EMBL" id="CAG6779245.1"/>
    </source>
</evidence>
<accession>A0A8D9B9W4</accession>
<dbReference type="AlphaFoldDB" id="A0A8D9B9W4"/>
<sequence length="101" mass="11737">MICVARHKCKVVRHFSECEENVCAQVRVHLSWSQIRGITVRQRIVAEQLEVVHDYQTACVGWQRVELNSPVRVLSILVSRLQVCHCTFSVEWSFSRLVNSQ</sequence>